<organism evidence="2 3">
    <name type="scientific">Luteibaculum oceani</name>
    <dbReference type="NCBI Taxonomy" id="1294296"/>
    <lineage>
        <taxon>Bacteria</taxon>
        <taxon>Pseudomonadati</taxon>
        <taxon>Bacteroidota</taxon>
        <taxon>Flavobacteriia</taxon>
        <taxon>Flavobacteriales</taxon>
        <taxon>Luteibaculaceae</taxon>
        <taxon>Luteibaculum</taxon>
    </lineage>
</organism>
<keyword evidence="3" id="KW-1185">Reference proteome</keyword>
<sequence length="118" mass="13579">MNTFKANTKKSNGVSLARVLVDFLNGSFLTRESVLKQVPYLLFLVFIMFIYIGYGYYAEKTVRKVYKMDTEVKELKSKYTSTFSRLETKKQQSNVAETVSNLGLVESRVPPFKIVVEE</sequence>
<dbReference type="EMBL" id="VORB01000005">
    <property type="protein sequence ID" value="TXC78880.1"/>
    <property type="molecule type" value="Genomic_DNA"/>
</dbReference>
<keyword evidence="1" id="KW-0812">Transmembrane</keyword>
<proteinExistence type="predicted"/>
<keyword evidence="1" id="KW-1133">Transmembrane helix</keyword>
<feature type="transmembrane region" description="Helical" evidence="1">
    <location>
        <begin position="38"/>
        <end position="58"/>
    </location>
</feature>
<comment type="caution">
    <text evidence="2">The sequence shown here is derived from an EMBL/GenBank/DDBJ whole genome shotgun (WGS) entry which is preliminary data.</text>
</comment>
<protein>
    <recommendedName>
        <fullName evidence="4">S-adenosyl-methyltransferase</fullName>
    </recommendedName>
</protein>
<evidence type="ECO:0000256" key="1">
    <source>
        <dbReference type="SAM" id="Phobius"/>
    </source>
</evidence>
<keyword evidence="1" id="KW-0472">Membrane</keyword>
<evidence type="ECO:0000313" key="3">
    <source>
        <dbReference type="Proteomes" id="UP000321168"/>
    </source>
</evidence>
<reference evidence="2 3" key="1">
    <citation type="submission" date="2019-08" db="EMBL/GenBank/DDBJ databases">
        <title>Genome of Luteibaculum oceani JCM 18817.</title>
        <authorList>
            <person name="Bowman J.P."/>
        </authorList>
    </citation>
    <scope>NUCLEOTIDE SEQUENCE [LARGE SCALE GENOMIC DNA]</scope>
    <source>
        <strain evidence="2 3">JCM 18817</strain>
    </source>
</reference>
<dbReference type="InterPro" id="IPR045755">
    <property type="entry name" value="FtsL-like"/>
</dbReference>
<evidence type="ECO:0000313" key="2">
    <source>
        <dbReference type="EMBL" id="TXC78880.1"/>
    </source>
</evidence>
<dbReference type="Proteomes" id="UP000321168">
    <property type="component" value="Unassembled WGS sequence"/>
</dbReference>
<dbReference type="OrthoDB" id="981249at2"/>
<dbReference type="RefSeq" id="WP_147014404.1">
    <property type="nucleotide sequence ID" value="NZ_VORB01000005.1"/>
</dbReference>
<gene>
    <name evidence="2" type="ORF">FRX97_06610</name>
</gene>
<dbReference type="AlphaFoldDB" id="A0A5C6V241"/>
<dbReference type="Pfam" id="PF19579">
    <property type="entry name" value="FtsL_2"/>
    <property type="match status" value="1"/>
</dbReference>
<accession>A0A5C6V241</accession>
<evidence type="ECO:0008006" key="4">
    <source>
        <dbReference type="Google" id="ProtNLM"/>
    </source>
</evidence>
<name>A0A5C6V241_9FLAO</name>